<proteinExistence type="predicted"/>
<keyword evidence="2" id="KW-1185">Reference proteome</keyword>
<dbReference type="Proteomes" id="UP001143910">
    <property type="component" value="Unassembled WGS sequence"/>
</dbReference>
<evidence type="ECO:0000313" key="2">
    <source>
        <dbReference type="Proteomes" id="UP001143910"/>
    </source>
</evidence>
<accession>A0ACC1NEG4</accession>
<name>A0ACC1NEG4_9HYPO</name>
<reference evidence="1" key="1">
    <citation type="submission" date="2022-08" db="EMBL/GenBank/DDBJ databases">
        <title>Genome Sequence of Lecanicillium fungicola.</title>
        <authorList>
            <person name="Buettner E."/>
        </authorList>
    </citation>
    <scope>NUCLEOTIDE SEQUENCE</scope>
    <source>
        <strain evidence="1">Babe33</strain>
    </source>
</reference>
<organism evidence="1 2">
    <name type="scientific">Zarea fungicola</name>
    <dbReference type="NCBI Taxonomy" id="93591"/>
    <lineage>
        <taxon>Eukaryota</taxon>
        <taxon>Fungi</taxon>
        <taxon>Dikarya</taxon>
        <taxon>Ascomycota</taxon>
        <taxon>Pezizomycotina</taxon>
        <taxon>Sordariomycetes</taxon>
        <taxon>Hypocreomycetidae</taxon>
        <taxon>Hypocreales</taxon>
        <taxon>Cordycipitaceae</taxon>
        <taxon>Zarea</taxon>
    </lineage>
</organism>
<comment type="caution">
    <text evidence="1">The sequence shown here is derived from an EMBL/GenBank/DDBJ whole genome shotgun (WGS) entry which is preliminary data.</text>
</comment>
<gene>
    <name evidence="1" type="ORF">NQ176_g4378</name>
</gene>
<sequence>MSLDLERHLVFYGTFHHHPVNKAIHMVCVPVILTSAFTIRTNDAKFKATYTGTLVELPSWLSIPNLDLNLGTIIALTYAVLYLLLEPVAGFILAAFCLGSTAFARHLSLQNPHQTLQVAIGVHVIAWVAQFIGHGAFEGRAPALLDRLIQALFLAPMFVWFEILFVLGYRPELQARVDKQVNAEIAKLTAAAKGGKAQ</sequence>
<evidence type="ECO:0000313" key="1">
    <source>
        <dbReference type="EMBL" id="KAJ2977428.1"/>
    </source>
</evidence>
<protein>
    <submittedName>
        <fullName evidence="1">Uncharacterized protein</fullName>
    </submittedName>
</protein>
<dbReference type="EMBL" id="JANJQO010000473">
    <property type="protein sequence ID" value="KAJ2977428.1"/>
    <property type="molecule type" value="Genomic_DNA"/>
</dbReference>